<reference evidence="3 4" key="1">
    <citation type="submission" date="2023-07" db="EMBL/GenBank/DDBJ databases">
        <title>Sorghum-associated microbial communities from plants grown in Nebraska, USA.</title>
        <authorList>
            <person name="Schachtman D."/>
        </authorList>
    </citation>
    <scope>NUCLEOTIDE SEQUENCE [LARGE SCALE GENOMIC DNA]</scope>
    <source>
        <strain evidence="3 4">DS1607</strain>
    </source>
</reference>
<accession>A0ABT9S7X3</accession>
<feature type="transmembrane region" description="Helical" evidence="2">
    <location>
        <begin position="68"/>
        <end position="89"/>
    </location>
</feature>
<proteinExistence type="predicted"/>
<feature type="region of interest" description="Disordered" evidence="1">
    <location>
        <begin position="34"/>
        <end position="61"/>
    </location>
</feature>
<gene>
    <name evidence="3" type="ORF">J2W36_002714</name>
</gene>
<organism evidence="3 4">
    <name type="scientific">Variovorax ginsengisoli</name>
    <dbReference type="NCBI Taxonomy" id="363844"/>
    <lineage>
        <taxon>Bacteria</taxon>
        <taxon>Pseudomonadati</taxon>
        <taxon>Pseudomonadota</taxon>
        <taxon>Betaproteobacteria</taxon>
        <taxon>Burkholderiales</taxon>
        <taxon>Comamonadaceae</taxon>
        <taxon>Variovorax</taxon>
    </lineage>
</organism>
<dbReference type="Proteomes" id="UP001226867">
    <property type="component" value="Unassembled WGS sequence"/>
</dbReference>
<evidence type="ECO:0000256" key="2">
    <source>
        <dbReference type="SAM" id="Phobius"/>
    </source>
</evidence>
<evidence type="ECO:0000256" key="1">
    <source>
        <dbReference type="SAM" id="MobiDB-lite"/>
    </source>
</evidence>
<comment type="caution">
    <text evidence="3">The sequence shown here is derived from an EMBL/GenBank/DDBJ whole genome shotgun (WGS) entry which is preliminary data.</text>
</comment>
<evidence type="ECO:0000313" key="4">
    <source>
        <dbReference type="Proteomes" id="UP001226867"/>
    </source>
</evidence>
<protein>
    <submittedName>
        <fullName evidence="3">Uncharacterized protein</fullName>
    </submittedName>
</protein>
<dbReference type="EMBL" id="JAUSRO010000008">
    <property type="protein sequence ID" value="MDP9900448.1"/>
    <property type="molecule type" value="Genomic_DNA"/>
</dbReference>
<sequence length="147" mass="15772">MVDANFGGMLKLGAAAGRRPLAGLSNSHCPPLRVSAKSPAPDQCPSREPFMAAAPSTNTTAPTPRRRWLWLVVGVSVLVLVALYGVLSLRDGGLRIADRDANKRAAMELCWKEQATLKPGERLEGGACDRMERLFQPKIDAQAYGGS</sequence>
<name>A0ABT9S7X3_9BURK</name>
<feature type="compositionally biased region" description="Low complexity" evidence="1">
    <location>
        <begin position="52"/>
        <end position="61"/>
    </location>
</feature>
<keyword evidence="4" id="KW-1185">Reference proteome</keyword>
<keyword evidence="2" id="KW-1133">Transmembrane helix</keyword>
<keyword evidence="2" id="KW-0472">Membrane</keyword>
<keyword evidence="2" id="KW-0812">Transmembrane</keyword>
<evidence type="ECO:0000313" key="3">
    <source>
        <dbReference type="EMBL" id="MDP9900448.1"/>
    </source>
</evidence>